<evidence type="ECO:0000313" key="1">
    <source>
        <dbReference type="EMBL" id="CAG8583846.1"/>
    </source>
</evidence>
<protein>
    <submittedName>
        <fullName evidence="1">11678_t:CDS:1</fullName>
    </submittedName>
</protein>
<dbReference type="GO" id="GO:0005739">
    <property type="term" value="C:mitochondrion"/>
    <property type="evidence" value="ECO:0007669"/>
    <property type="project" value="TreeGrafter"/>
</dbReference>
<dbReference type="InterPro" id="IPR052741">
    <property type="entry name" value="Mitochondrial_HTD2"/>
</dbReference>
<gene>
    <name evidence="1" type="ORF">FMOSSE_LOCUS8083</name>
</gene>
<dbReference type="AlphaFoldDB" id="A0A9N9C0U2"/>
<dbReference type="Gene3D" id="3.10.129.10">
    <property type="entry name" value="Hotdog Thioesterase"/>
    <property type="match status" value="1"/>
</dbReference>
<reference evidence="1" key="1">
    <citation type="submission" date="2021-06" db="EMBL/GenBank/DDBJ databases">
        <authorList>
            <person name="Kallberg Y."/>
            <person name="Tangrot J."/>
            <person name="Rosling A."/>
        </authorList>
    </citation>
    <scope>NUCLEOTIDE SEQUENCE</scope>
    <source>
        <strain evidence="1">87-6 pot B 2015</strain>
    </source>
</reference>
<dbReference type="SUPFAM" id="SSF54637">
    <property type="entry name" value="Thioesterase/thiol ester dehydrase-isomerase"/>
    <property type="match status" value="1"/>
</dbReference>
<accession>A0A9N9C0U2</accession>
<name>A0A9N9C0U2_FUNMO</name>
<keyword evidence="2" id="KW-1185">Reference proteome</keyword>
<comment type="caution">
    <text evidence="1">The sequence shown here is derived from an EMBL/GenBank/DDBJ whole genome shotgun (WGS) entry which is preliminary data.</text>
</comment>
<proteinExistence type="predicted"/>
<dbReference type="Proteomes" id="UP000789375">
    <property type="component" value="Unassembled WGS sequence"/>
</dbReference>
<dbReference type="PANTHER" id="PTHR28152">
    <property type="entry name" value="HYDROXYACYL-THIOESTER DEHYDRATASE TYPE 2, MITOCHONDRIAL"/>
    <property type="match status" value="1"/>
</dbReference>
<organism evidence="1 2">
    <name type="scientific">Funneliformis mosseae</name>
    <name type="common">Endomycorrhizal fungus</name>
    <name type="synonym">Glomus mosseae</name>
    <dbReference type="NCBI Taxonomy" id="27381"/>
    <lineage>
        <taxon>Eukaryota</taxon>
        <taxon>Fungi</taxon>
        <taxon>Fungi incertae sedis</taxon>
        <taxon>Mucoromycota</taxon>
        <taxon>Glomeromycotina</taxon>
        <taxon>Glomeromycetes</taxon>
        <taxon>Glomerales</taxon>
        <taxon>Glomeraceae</taxon>
        <taxon>Funneliformis</taxon>
    </lineage>
</organism>
<dbReference type="GO" id="GO:0019171">
    <property type="term" value="F:(3R)-hydroxyacyl-[acyl-carrier-protein] dehydratase activity"/>
    <property type="evidence" value="ECO:0007669"/>
    <property type="project" value="TreeGrafter"/>
</dbReference>
<dbReference type="PANTHER" id="PTHR28152:SF2">
    <property type="entry name" value="N-TERMINAL OF MAOC-LIKE DEHYDRATASE DOMAIN-CONTAINING PROTEIN"/>
    <property type="match status" value="1"/>
</dbReference>
<dbReference type="EMBL" id="CAJVPP010002028">
    <property type="protein sequence ID" value="CAG8583846.1"/>
    <property type="molecule type" value="Genomic_DNA"/>
</dbReference>
<evidence type="ECO:0000313" key="2">
    <source>
        <dbReference type="Proteomes" id="UP000789375"/>
    </source>
</evidence>
<dbReference type="InterPro" id="IPR029069">
    <property type="entry name" value="HotDog_dom_sf"/>
</dbReference>
<sequence>MNLCALRFRIICRSRISQCLVGSQQIRTFSNTLKRKGENVDIKEIFNDWKAKVSQDVDTSVDTITATPLQLFAISLRRKYIIDDLLATQVPPKGTQIPPNYHLAYFPPKAYENELESDGTESRYAPPPPFSRRMWAGGELSFSANNPLRVGQQVSMSTKCREVKVKPSPRGENLFLWLDKDISNELGWSMRETRCIVHRIHYDHSYVIQTEKFPGCLVHGPLTLTLLLDLMRDNLPNKTSFIKSFTHRAVSPLFVDEEFKVCGKRSESDDPISNSYELWAENKHGGVAMKATAILDNI</sequence>